<evidence type="ECO:0000256" key="6">
    <source>
        <dbReference type="ARBA" id="ARBA00022801"/>
    </source>
</evidence>
<comment type="caution">
    <text evidence="9">The sequence shown here is derived from an EMBL/GenBank/DDBJ whole genome shotgun (WGS) entry which is preliminary data.</text>
</comment>
<dbReference type="InterPro" id="IPR045249">
    <property type="entry name" value="HARBI1-like"/>
</dbReference>
<evidence type="ECO:0000256" key="3">
    <source>
        <dbReference type="ARBA" id="ARBA00006958"/>
    </source>
</evidence>
<evidence type="ECO:0000256" key="4">
    <source>
        <dbReference type="ARBA" id="ARBA00022722"/>
    </source>
</evidence>
<protein>
    <recommendedName>
        <fullName evidence="8">DDE Tnp4 domain-containing protein</fullName>
    </recommendedName>
</protein>
<dbReference type="PANTHER" id="PTHR22930:SF85">
    <property type="entry name" value="GH03217P-RELATED"/>
    <property type="match status" value="1"/>
</dbReference>
<dbReference type="Pfam" id="PF13359">
    <property type="entry name" value="DDE_Tnp_4"/>
    <property type="match status" value="1"/>
</dbReference>
<evidence type="ECO:0000259" key="8">
    <source>
        <dbReference type="Pfam" id="PF13359"/>
    </source>
</evidence>
<dbReference type="PANTHER" id="PTHR22930">
    <property type="match status" value="1"/>
</dbReference>
<organism evidence="9 10">
    <name type="scientific">Zophobas morio</name>
    <dbReference type="NCBI Taxonomy" id="2755281"/>
    <lineage>
        <taxon>Eukaryota</taxon>
        <taxon>Metazoa</taxon>
        <taxon>Ecdysozoa</taxon>
        <taxon>Arthropoda</taxon>
        <taxon>Hexapoda</taxon>
        <taxon>Insecta</taxon>
        <taxon>Pterygota</taxon>
        <taxon>Neoptera</taxon>
        <taxon>Endopterygota</taxon>
        <taxon>Coleoptera</taxon>
        <taxon>Polyphaga</taxon>
        <taxon>Cucujiformia</taxon>
        <taxon>Tenebrionidae</taxon>
        <taxon>Zophobas</taxon>
    </lineage>
</organism>
<evidence type="ECO:0000313" key="9">
    <source>
        <dbReference type="EMBL" id="KAJ3655943.1"/>
    </source>
</evidence>
<keyword evidence="6" id="KW-0378">Hydrolase</keyword>
<dbReference type="InterPro" id="IPR027806">
    <property type="entry name" value="HARBI1_dom"/>
</dbReference>
<dbReference type="GO" id="GO:0016787">
    <property type="term" value="F:hydrolase activity"/>
    <property type="evidence" value="ECO:0007669"/>
    <property type="project" value="UniProtKB-KW"/>
</dbReference>
<evidence type="ECO:0000313" key="10">
    <source>
        <dbReference type="Proteomes" id="UP001168821"/>
    </source>
</evidence>
<evidence type="ECO:0000256" key="5">
    <source>
        <dbReference type="ARBA" id="ARBA00022723"/>
    </source>
</evidence>
<gene>
    <name evidence="9" type="ORF">Zmor_015050</name>
</gene>
<accession>A0AA38MH84</accession>
<keyword evidence="5" id="KW-0479">Metal-binding</keyword>
<dbReference type="EMBL" id="JALNTZ010000004">
    <property type="protein sequence ID" value="KAJ3655943.1"/>
    <property type="molecule type" value="Genomic_DNA"/>
</dbReference>
<feature type="domain" description="DDE Tnp4" evidence="8">
    <location>
        <begin position="180"/>
        <end position="245"/>
    </location>
</feature>
<comment type="cofactor">
    <cofactor evidence="1">
        <name>a divalent metal cation</name>
        <dbReference type="ChEBI" id="CHEBI:60240"/>
    </cofactor>
</comment>
<comment type="subcellular location">
    <subcellularLocation>
        <location evidence="2">Nucleus</location>
    </subcellularLocation>
</comment>
<proteinExistence type="inferred from homology"/>
<keyword evidence="4" id="KW-0540">Nuclease</keyword>
<evidence type="ECO:0000256" key="1">
    <source>
        <dbReference type="ARBA" id="ARBA00001968"/>
    </source>
</evidence>
<dbReference type="GO" id="GO:0005634">
    <property type="term" value="C:nucleus"/>
    <property type="evidence" value="ECO:0007669"/>
    <property type="project" value="UniProtKB-SubCell"/>
</dbReference>
<comment type="similarity">
    <text evidence="3">Belongs to the HARBI1 family.</text>
</comment>
<dbReference type="GO" id="GO:0046872">
    <property type="term" value="F:metal ion binding"/>
    <property type="evidence" value="ECO:0007669"/>
    <property type="project" value="UniProtKB-KW"/>
</dbReference>
<keyword evidence="7" id="KW-0539">Nucleus</keyword>
<dbReference type="AlphaFoldDB" id="A0AA38MH84"/>
<name>A0AA38MH84_9CUCU</name>
<reference evidence="9" key="1">
    <citation type="journal article" date="2023" name="G3 (Bethesda)">
        <title>Whole genome assemblies of Zophobas morio and Tenebrio molitor.</title>
        <authorList>
            <person name="Kaur S."/>
            <person name="Stinson S.A."/>
            <person name="diCenzo G.C."/>
        </authorList>
    </citation>
    <scope>NUCLEOTIDE SEQUENCE</scope>
    <source>
        <strain evidence="9">QUZm001</strain>
    </source>
</reference>
<evidence type="ECO:0000256" key="2">
    <source>
        <dbReference type="ARBA" id="ARBA00004123"/>
    </source>
</evidence>
<dbReference type="GO" id="GO:0004518">
    <property type="term" value="F:nuclease activity"/>
    <property type="evidence" value="ECO:0007669"/>
    <property type="project" value="UniProtKB-KW"/>
</dbReference>
<evidence type="ECO:0000256" key="7">
    <source>
        <dbReference type="ARBA" id="ARBA00023242"/>
    </source>
</evidence>
<keyword evidence="10" id="KW-1185">Reference proteome</keyword>
<sequence length="353" mass="40761">MATLLATLLADNLFDNGLENILQVLSVFGTPAENPGLCLRLRETHYRTTISDDHWIEVMHEITFFQLFRLKKATFLKLHNIIIENDEHNLIKKKYVGGRYPVSSEKSLLVFLWFIPHPDFLHSIGNRFNIVPSTVMKIVNACLYIVVRLKHKYIFWPKTPEEFEHIENGFTTYPGVIGAIDGSHINLKVPTTQHDSYIDRYVQHSINLMAICTSQHILTYIFIGFPGSAHDSRVFSNSQFFQNIEARNSGHTTQLLLVFEMKMLQRSLLMRIVECLLLPITTLEFTSDVIVPHSKILTAVMTVSKNQIWSAKKLTDYDNAATECVLKIMRKYKALFKNKKSLKGKLWEKYVLK</sequence>
<dbReference type="Proteomes" id="UP001168821">
    <property type="component" value="Unassembled WGS sequence"/>
</dbReference>